<dbReference type="AlphaFoldDB" id="A0AAV2PMG7"/>
<dbReference type="InterPro" id="IPR009057">
    <property type="entry name" value="Homeodomain-like_sf"/>
</dbReference>
<dbReference type="GO" id="GO:0048646">
    <property type="term" value="P:anatomical structure formation involved in morphogenesis"/>
    <property type="evidence" value="ECO:0007669"/>
    <property type="project" value="UniProtKB-ARBA"/>
</dbReference>
<keyword evidence="4 6" id="KW-0371">Homeobox</keyword>
<organism evidence="9 10">
    <name type="scientific">Meganyctiphanes norvegica</name>
    <name type="common">Northern krill</name>
    <name type="synonym">Thysanopoda norvegica</name>
    <dbReference type="NCBI Taxonomy" id="48144"/>
    <lineage>
        <taxon>Eukaryota</taxon>
        <taxon>Metazoa</taxon>
        <taxon>Ecdysozoa</taxon>
        <taxon>Arthropoda</taxon>
        <taxon>Crustacea</taxon>
        <taxon>Multicrustacea</taxon>
        <taxon>Malacostraca</taxon>
        <taxon>Eumalacostraca</taxon>
        <taxon>Eucarida</taxon>
        <taxon>Euphausiacea</taxon>
        <taxon>Euphausiidae</taxon>
        <taxon>Meganyctiphanes</taxon>
    </lineage>
</organism>
<gene>
    <name evidence="9" type="ORF">MNOR_LOCUS1144</name>
</gene>
<dbReference type="Pfam" id="PF05920">
    <property type="entry name" value="Homeobox_KN"/>
    <property type="match status" value="1"/>
</dbReference>
<reference evidence="9 10" key="1">
    <citation type="submission" date="2024-05" db="EMBL/GenBank/DDBJ databases">
        <authorList>
            <person name="Wallberg A."/>
        </authorList>
    </citation>
    <scope>NUCLEOTIDE SEQUENCE [LARGE SCALE GENOMIC DNA]</scope>
</reference>
<feature type="domain" description="Homeobox" evidence="8">
    <location>
        <begin position="371"/>
        <end position="434"/>
    </location>
</feature>
<feature type="compositionally biased region" description="Low complexity" evidence="7">
    <location>
        <begin position="234"/>
        <end position="273"/>
    </location>
</feature>
<dbReference type="SMART" id="SM00389">
    <property type="entry name" value="HOX"/>
    <property type="match status" value="1"/>
</dbReference>
<accession>A0AAV2PMG7</accession>
<dbReference type="GO" id="GO:0000987">
    <property type="term" value="F:cis-regulatory region sequence-specific DNA binding"/>
    <property type="evidence" value="ECO:0007669"/>
    <property type="project" value="UniProtKB-ARBA"/>
</dbReference>
<dbReference type="SUPFAM" id="SSF46689">
    <property type="entry name" value="Homeodomain-like"/>
    <property type="match status" value="1"/>
</dbReference>
<dbReference type="GO" id="GO:0006355">
    <property type="term" value="P:regulation of DNA-templated transcription"/>
    <property type="evidence" value="ECO:0007669"/>
    <property type="project" value="InterPro"/>
</dbReference>
<comment type="similarity">
    <text evidence="2">Belongs to the TALE/MEIS homeobox family.</text>
</comment>
<dbReference type="CDD" id="cd00086">
    <property type="entry name" value="homeodomain"/>
    <property type="match status" value="1"/>
</dbReference>
<feature type="region of interest" description="Disordered" evidence="7">
    <location>
        <begin position="1"/>
        <end position="69"/>
    </location>
</feature>
<evidence type="ECO:0000256" key="6">
    <source>
        <dbReference type="PROSITE-ProRule" id="PRU00108"/>
    </source>
</evidence>
<sequence>MMTAGYPEQSSGPTSAAPPSNVVAAAAQMAQPQTPQPQGSGHSGGHPASVGGHDATLAGQPLPPDHHTYHHDQAQFEADKRSVYKHPLFPLLALLFEKCELATQSDGSVSSDSFNLDIQAFVQHQERDRKPFLMNDPEVDGLMIKAIQVLRIHLLELEKVQELCKDFCNRYITCLKGKMQSENLLRTEYGYDSPGSPDGGSPYNGHHQTHHMPHPHAQVVSTTGQILAADQHDGQQQQAAAHGLQVTKQQQQRRLQQQPCPQQQLLQQQQEQAMYEHHHQQQATPSRSPISSTPDTTVTTTSITTSTTTSSSQSSSTATSASNTTTSSTLSESSSEPLIQGSTPLSKIAANPCPPPPPTSLFNLLALSPASCEMRTRAAAAKHATAIMKSWLFQHIVHPYPSEDEKRTIASQTNLTLLQVNNWFINARRRILQPMIDASTPADQKHRKTKPYNPKAAATRFWPDNLI</sequence>
<dbReference type="EMBL" id="CAXKWB010000289">
    <property type="protein sequence ID" value="CAL4060216.1"/>
    <property type="molecule type" value="Genomic_DNA"/>
</dbReference>
<feature type="region of interest" description="Disordered" evidence="7">
    <location>
        <begin position="188"/>
        <end position="219"/>
    </location>
</feature>
<evidence type="ECO:0000313" key="10">
    <source>
        <dbReference type="Proteomes" id="UP001497623"/>
    </source>
</evidence>
<feature type="compositionally biased region" description="Low complexity" evidence="7">
    <location>
        <begin position="190"/>
        <end position="203"/>
    </location>
</feature>
<dbReference type="InterPro" id="IPR050224">
    <property type="entry name" value="TALE_homeobox"/>
</dbReference>
<comment type="caution">
    <text evidence="9">The sequence shown here is derived from an EMBL/GenBank/DDBJ whole genome shotgun (WGS) entry which is preliminary data.</text>
</comment>
<protein>
    <recommendedName>
        <fullName evidence="8">Homeobox domain-containing protein</fullName>
    </recommendedName>
</protein>
<dbReference type="Proteomes" id="UP001497623">
    <property type="component" value="Unassembled WGS sequence"/>
</dbReference>
<dbReference type="InterPro" id="IPR008422">
    <property type="entry name" value="KN_HD"/>
</dbReference>
<evidence type="ECO:0000313" key="9">
    <source>
        <dbReference type="EMBL" id="CAL4060216.1"/>
    </source>
</evidence>
<dbReference type="GO" id="GO:0005634">
    <property type="term" value="C:nucleus"/>
    <property type="evidence" value="ECO:0007669"/>
    <property type="project" value="UniProtKB-SubCell"/>
</dbReference>
<evidence type="ECO:0000256" key="7">
    <source>
        <dbReference type="SAM" id="MobiDB-lite"/>
    </source>
</evidence>
<evidence type="ECO:0000256" key="5">
    <source>
        <dbReference type="ARBA" id="ARBA00023242"/>
    </source>
</evidence>
<keyword evidence="10" id="KW-1185">Reference proteome</keyword>
<dbReference type="Gene3D" id="1.10.10.60">
    <property type="entry name" value="Homeodomain-like"/>
    <property type="match status" value="1"/>
</dbReference>
<dbReference type="InterPro" id="IPR001356">
    <property type="entry name" value="HD"/>
</dbReference>
<evidence type="ECO:0000256" key="1">
    <source>
        <dbReference type="ARBA" id="ARBA00004123"/>
    </source>
</evidence>
<evidence type="ECO:0000256" key="3">
    <source>
        <dbReference type="ARBA" id="ARBA00023125"/>
    </source>
</evidence>
<feature type="compositionally biased region" description="Low complexity" evidence="7">
    <location>
        <begin position="291"/>
        <end position="335"/>
    </location>
</feature>
<name>A0AAV2PMG7_MEGNR</name>
<evidence type="ECO:0000259" key="8">
    <source>
        <dbReference type="PROSITE" id="PS50071"/>
    </source>
</evidence>
<evidence type="ECO:0000256" key="2">
    <source>
        <dbReference type="ARBA" id="ARBA00009661"/>
    </source>
</evidence>
<dbReference type="PANTHER" id="PTHR11850">
    <property type="entry name" value="HOMEOBOX PROTEIN TRANSCRIPTION FACTORS"/>
    <property type="match status" value="1"/>
</dbReference>
<evidence type="ECO:0000256" key="4">
    <source>
        <dbReference type="ARBA" id="ARBA00023155"/>
    </source>
</evidence>
<comment type="subcellular location">
    <subcellularLocation>
        <location evidence="1 6">Nucleus</location>
    </subcellularLocation>
</comment>
<feature type="compositionally biased region" description="Low complexity" evidence="7">
    <location>
        <begin position="15"/>
        <end position="38"/>
    </location>
</feature>
<dbReference type="Pfam" id="PF16493">
    <property type="entry name" value="Meis_PKNOX_N"/>
    <property type="match status" value="1"/>
</dbReference>
<feature type="DNA-binding region" description="Homeobox" evidence="6">
    <location>
        <begin position="373"/>
        <end position="435"/>
    </location>
</feature>
<feature type="compositionally biased region" description="Polar residues" evidence="7">
    <location>
        <begin position="336"/>
        <end position="345"/>
    </location>
</feature>
<dbReference type="PROSITE" id="PS50071">
    <property type="entry name" value="HOMEOBOX_2"/>
    <property type="match status" value="1"/>
</dbReference>
<proteinExistence type="inferred from homology"/>
<keyword evidence="3 6" id="KW-0238">DNA-binding</keyword>
<dbReference type="GO" id="GO:0001654">
    <property type="term" value="P:eye development"/>
    <property type="evidence" value="ECO:0007669"/>
    <property type="project" value="UniProtKB-ARBA"/>
</dbReference>
<feature type="region of interest" description="Disordered" evidence="7">
    <location>
        <begin position="231"/>
        <end position="353"/>
    </location>
</feature>
<dbReference type="InterPro" id="IPR032453">
    <property type="entry name" value="PKNOX/Meis_N"/>
</dbReference>
<dbReference type="FunFam" id="1.10.10.60:FF:000004">
    <property type="entry name" value="Meis2 homeobox isoform 2c"/>
    <property type="match status" value="1"/>
</dbReference>
<feature type="non-terminal residue" evidence="9">
    <location>
        <position position="467"/>
    </location>
</feature>
<dbReference type="GO" id="GO:0048663">
    <property type="term" value="P:neuron fate commitment"/>
    <property type="evidence" value="ECO:0007669"/>
    <property type="project" value="UniProtKB-ARBA"/>
</dbReference>
<keyword evidence="5 6" id="KW-0539">Nucleus</keyword>